<feature type="region of interest" description="Disordered" evidence="1">
    <location>
        <begin position="105"/>
        <end position="139"/>
    </location>
</feature>
<dbReference type="InParanoid" id="A0A168PRD5"/>
<organism evidence="2">
    <name type="scientific">Absidia glauca</name>
    <name type="common">Pin mould</name>
    <dbReference type="NCBI Taxonomy" id="4829"/>
    <lineage>
        <taxon>Eukaryota</taxon>
        <taxon>Fungi</taxon>
        <taxon>Fungi incertae sedis</taxon>
        <taxon>Mucoromycota</taxon>
        <taxon>Mucoromycotina</taxon>
        <taxon>Mucoromycetes</taxon>
        <taxon>Mucorales</taxon>
        <taxon>Cunninghamellaceae</taxon>
        <taxon>Absidia</taxon>
    </lineage>
</organism>
<protein>
    <submittedName>
        <fullName evidence="2">Uncharacterized protein</fullName>
    </submittedName>
</protein>
<feature type="compositionally biased region" description="Low complexity" evidence="1">
    <location>
        <begin position="310"/>
        <end position="330"/>
    </location>
</feature>
<accession>A0A168PRD5</accession>
<name>A0A168PRD5_ABSGL</name>
<evidence type="ECO:0000313" key="2">
    <source>
        <dbReference type="EMBL" id="SAM02842.1"/>
    </source>
</evidence>
<dbReference type="AlphaFoldDB" id="A0A168PRD5"/>
<dbReference type="EMBL" id="LT554016">
    <property type="protein sequence ID" value="SAM02842.1"/>
    <property type="molecule type" value="Genomic_DNA"/>
</dbReference>
<evidence type="ECO:0000256" key="1">
    <source>
        <dbReference type="SAM" id="MobiDB-lite"/>
    </source>
</evidence>
<proteinExistence type="predicted"/>
<keyword evidence="3" id="KW-1185">Reference proteome</keyword>
<gene>
    <name evidence="2" type="primary">ABSGL_08658.1 scaffold 10421</name>
</gene>
<dbReference type="OrthoDB" id="10576923at2759"/>
<feature type="region of interest" description="Disordered" evidence="1">
    <location>
        <begin position="309"/>
        <end position="330"/>
    </location>
</feature>
<sequence>MPPTEQLASTLRHRKSGVVRKLESELQLLHVDHRKTAKQRWSTCFAFIFKRAKLKSTDHFEPSSFYPSSTSSTTSSYSSSCSTSSTATYLQTCNEPVIDIHKENVNNSHGNSMALENPTYQPTTSLPPTPTSSLSPPPRKHIITRQCKTQSLTPLAFSPSTTTAGDSIPHINVPPVQRRHYIPRSSVLRLSLDVDQRYSYTSSIYSSDSYCAATSVDPIDGNDNDSLSYTAPPLQPESSTSTSMIEKRLQRQQKCFSWTSDLPQKPTSCRPHLDHNDDDDEYAACQISKDKAHYDAVVAASTLYRHHTKPTSFSSLDSPSSPPQSFVDVD</sequence>
<evidence type="ECO:0000313" key="3">
    <source>
        <dbReference type="Proteomes" id="UP000078561"/>
    </source>
</evidence>
<dbReference type="Proteomes" id="UP000078561">
    <property type="component" value="Unassembled WGS sequence"/>
</dbReference>
<reference evidence="2" key="1">
    <citation type="submission" date="2016-04" db="EMBL/GenBank/DDBJ databases">
        <authorList>
            <person name="Evans L.H."/>
            <person name="Alamgir A."/>
            <person name="Owens N."/>
            <person name="Weber N.D."/>
            <person name="Virtaneva K."/>
            <person name="Barbian K."/>
            <person name="Babar A."/>
            <person name="Rosenke K."/>
        </authorList>
    </citation>
    <scope>NUCLEOTIDE SEQUENCE [LARGE SCALE GENOMIC DNA]</scope>
    <source>
        <strain evidence="2">CBS 101.48</strain>
    </source>
</reference>